<evidence type="ECO:0000313" key="3">
    <source>
        <dbReference type="Proteomes" id="UP001165205"/>
    </source>
</evidence>
<sequence>MSSPQLGESLQRLTISGSNRGLTPESINAIPAFLPNLNFLSVPGDMVEDSFFIILCHVSPPLALEVLEFGFPCNDLKLSFETKTLISALDTGLASLRSVGFLEDLVSDERWEEDEEIDKALQERVKHRGSQPGAESRDDEEAGVYYI</sequence>
<proteinExistence type="predicted"/>
<evidence type="ECO:0000256" key="1">
    <source>
        <dbReference type="SAM" id="MobiDB-lite"/>
    </source>
</evidence>
<dbReference type="EMBL" id="BSYA01000116">
    <property type="protein sequence ID" value="GMG33352.1"/>
    <property type="molecule type" value="Genomic_DNA"/>
</dbReference>
<organism evidence="2 3">
    <name type="scientific">Aspergillus oryzae</name>
    <name type="common">Yellow koji mold</name>
    <dbReference type="NCBI Taxonomy" id="5062"/>
    <lineage>
        <taxon>Eukaryota</taxon>
        <taxon>Fungi</taxon>
        <taxon>Dikarya</taxon>
        <taxon>Ascomycota</taxon>
        <taxon>Pezizomycotina</taxon>
        <taxon>Eurotiomycetes</taxon>
        <taxon>Eurotiomycetidae</taxon>
        <taxon>Eurotiales</taxon>
        <taxon>Aspergillaceae</taxon>
        <taxon>Aspergillus</taxon>
        <taxon>Aspergillus subgen. Circumdati</taxon>
    </lineage>
</organism>
<gene>
    <name evidence="2" type="ORF">Aory04_000889100</name>
</gene>
<protein>
    <submittedName>
        <fullName evidence="2">Unnamed protein product</fullName>
    </submittedName>
</protein>
<comment type="caution">
    <text evidence="2">The sequence shown here is derived from an EMBL/GenBank/DDBJ whole genome shotgun (WGS) entry which is preliminary data.</text>
</comment>
<feature type="region of interest" description="Disordered" evidence="1">
    <location>
        <begin position="123"/>
        <end position="147"/>
    </location>
</feature>
<dbReference type="AlphaFoldDB" id="A0AAN4YNY7"/>
<accession>A0AAN4YNY7</accession>
<dbReference type="Proteomes" id="UP001165205">
    <property type="component" value="Unassembled WGS sequence"/>
</dbReference>
<feature type="compositionally biased region" description="Acidic residues" evidence="1">
    <location>
        <begin position="137"/>
        <end position="147"/>
    </location>
</feature>
<reference evidence="2" key="1">
    <citation type="submission" date="2023-04" db="EMBL/GenBank/DDBJ databases">
        <title>Aspergillus oryzae NBRC 4228.</title>
        <authorList>
            <person name="Ichikawa N."/>
            <person name="Sato H."/>
            <person name="Tonouchi N."/>
        </authorList>
    </citation>
    <scope>NUCLEOTIDE SEQUENCE</scope>
    <source>
        <strain evidence="2">NBRC 4228</strain>
    </source>
</reference>
<evidence type="ECO:0000313" key="2">
    <source>
        <dbReference type="EMBL" id="GMG33352.1"/>
    </source>
</evidence>
<name>A0AAN4YNY7_ASPOZ</name>